<keyword evidence="3" id="KW-0597">Phosphoprotein</keyword>
<dbReference type="InterPro" id="IPR001242">
    <property type="entry name" value="Condensation_dom"/>
</dbReference>
<evidence type="ECO:0000313" key="6">
    <source>
        <dbReference type="EMBL" id="GAA5176102.1"/>
    </source>
</evidence>
<protein>
    <recommendedName>
        <fullName evidence="5">Carrier domain-containing protein</fullName>
    </recommendedName>
</protein>
<evidence type="ECO:0000259" key="5">
    <source>
        <dbReference type="PROSITE" id="PS50075"/>
    </source>
</evidence>
<dbReference type="InterPro" id="IPR000873">
    <property type="entry name" value="AMP-dep_synth/lig_dom"/>
</dbReference>
<dbReference type="InterPro" id="IPR025110">
    <property type="entry name" value="AMP-bd_C"/>
</dbReference>
<dbReference type="PROSITE" id="PS50075">
    <property type="entry name" value="CARRIER"/>
    <property type="match status" value="1"/>
</dbReference>
<dbReference type="EMBL" id="BAABJP010000068">
    <property type="protein sequence ID" value="GAA5176102.1"/>
    <property type="molecule type" value="Genomic_DNA"/>
</dbReference>
<dbReference type="Gene3D" id="3.30.559.30">
    <property type="entry name" value="Nonribosomal peptide synthetase, condensation domain"/>
    <property type="match status" value="2"/>
</dbReference>
<feature type="region of interest" description="Disordered" evidence="4">
    <location>
        <begin position="1008"/>
        <end position="1032"/>
    </location>
</feature>
<dbReference type="InterPro" id="IPR045851">
    <property type="entry name" value="AMP-bd_C_sf"/>
</dbReference>
<proteinExistence type="predicted"/>
<dbReference type="Pfam" id="PF00668">
    <property type="entry name" value="Condensation"/>
    <property type="match status" value="2"/>
</dbReference>
<comment type="cofactor">
    <cofactor evidence="1">
        <name>pantetheine 4'-phosphate</name>
        <dbReference type="ChEBI" id="CHEBI:47942"/>
    </cofactor>
</comment>
<gene>
    <name evidence="6" type="ORF">GCM10023321_83650</name>
</gene>
<evidence type="ECO:0000256" key="1">
    <source>
        <dbReference type="ARBA" id="ARBA00001957"/>
    </source>
</evidence>
<dbReference type="InterPro" id="IPR036736">
    <property type="entry name" value="ACP-like_sf"/>
</dbReference>
<dbReference type="InterPro" id="IPR020806">
    <property type="entry name" value="PKS_PP-bd"/>
</dbReference>
<dbReference type="SUPFAM" id="SSF52777">
    <property type="entry name" value="CoA-dependent acyltransferases"/>
    <property type="match status" value="4"/>
</dbReference>
<dbReference type="Gene3D" id="3.30.300.30">
    <property type="match status" value="1"/>
</dbReference>
<accession>A0ABP9RED1</accession>
<feature type="domain" description="Carrier" evidence="5">
    <location>
        <begin position="1028"/>
        <end position="1102"/>
    </location>
</feature>
<dbReference type="PROSITE" id="PS00012">
    <property type="entry name" value="PHOSPHOPANTETHEINE"/>
    <property type="match status" value="1"/>
</dbReference>
<dbReference type="SUPFAM" id="SSF56801">
    <property type="entry name" value="Acetyl-CoA synthetase-like"/>
    <property type="match status" value="1"/>
</dbReference>
<dbReference type="PANTHER" id="PTHR45527">
    <property type="entry name" value="NONRIBOSOMAL PEPTIDE SYNTHETASE"/>
    <property type="match status" value="1"/>
</dbReference>
<dbReference type="InterPro" id="IPR006162">
    <property type="entry name" value="Ppantetheine_attach_site"/>
</dbReference>
<keyword evidence="7" id="KW-1185">Reference proteome</keyword>
<dbReference type="CDD" id="cd17646">
    <property type="entry name" value="A_NRPS_AB3403-like"/>
    <property type="match status" value="1"/>
</dbReference>
<dbReference type="SMART" id="SM00823">
    <property type="entry name" value="PKS_PP"/>
    <property type="match status" value="1"/>
</dbReference>
<dbReference type="InterPro" id="IPR020845">
    <property type="entry name" value="AMP-binding_CS"/>
</dbReference>
<dbReference type="NCBIfam" id="TIGR01733">
    <property type="entry name" value="AA-adenyl-dom"/>
    <property type="match status" value="1"/>
</dbReference>
<dbReference type="InterPro" id="IPR009081">
    <property type="entry name" value="PP-bd_ACP"/>
</dbReference>
<name>A0ABP9RED1_9PSEU</name>
<evidence type="ECO:0000256" key="4">
    <source>
        <dbReference type="SAM" id="MobiDB-lite"/>
    </source>
</evidence>
<dbReference type="Gene3D" id="3.40.50.980">
    <property type="match status" value="2"/>
</dbReference>
<reference evidence="7" key="1">
    <citation type="journal article" date="2019" name="Int. J. Syst. Evol. Microbiol.">
        <title>The Global Catalogue of Microorganisms (GCM) 10K type strain sequencing project: providing services to taxonomists for standard genome sequencing and annotation.</title>
        <authorList>
            <consortium name="The Broad Institute Genomics Platform"/>
            <consortium name="The Broad Institute Genome Sequencing Center for Infectious Disease"/>
            <person name="Wu L."/>
            <person name="Ma J."/>
        </authorList>
    </citation>
    <scope>NUCLEOTIDE SEQUENCE [LARGE SCALE GENOMIC DNA]</scope>
    <source>
        <strain evidence="7">JCM 18303</strain>
    </source>
</reference>
<dbReference type="SUPFAM" id="SSF47336">
    <property type="entry name" value="ACP-like"/>
    <property type="match status" value="1"/>
</dbReference>
<dbReference type="Pfam" id="PF00501">
    <property type="entry name" value="AMP-binding"/>
    <property type="match status" value="1"/>
</dbReference>
<sequence length="1568" mass="173067">MEMSAAKRALLDEWKRGRAQAPAITVPRLAERAEAPLSSTQERVWYLDQLVPGTPAYNFSIAFRLKGPLDVPALRRALTEIVRRHDSLRATFPSVQGRARQVIGEPFEPPVTVHDLTGDGPQGRAGELLAAGARQLLPLERGPLIAAQLLRLAPEEHVFQITLHHIVSDGWSLGVLNRELVTLYRAFCTGQASPLAELPIQYGDYAAWQRGRREDGAFAADLGYWRQELTGLATLALPTDRARPAMQRFRGARLEVALPGSLTEAVRGTAQRADVTPYMFFLAAFTALLARYSDQDDIAVGSPIANRIPVETEGLIGYFSNTVVLRTDLSGDPTFRELLTRVRRRTLGAYAHQSLPFEELVNELAPERDTSRNPLFQVMMVVQNAPLERDAFPGLATHLEEVYTGTSKFDLWLQFMLVDGAWTATFEYNNDLWDSGSIARMSRHLTRVLTAVTADPELSLSAIPLLDQRERVELLDGFNDTAVDYGPPRLLHEHVEAQVRRTPDRVAVSFDGETLTYRELDERSNRLANRLVEAGVRPDGPVGVYAERSAHLVEALLAVLKSGGAYVPLEPSYPDERVEHMIRDIDAPVLLADRPLPPRLRGIAPPVIRLGEDDAGSGVSGPSVGMPADRLAYVIYTSGSTGRPKGAMNSHLGIGNRLLWMQQAYGLTPEDRVLQKTPFSFDVSVWEFFWPLMTGATLVVARPDEHKDPAALVETIQRERITTVHFVPSMLRVMLDHPGLEGCSSLVRVICSGEALPSEFRDRFFARLPWAELHNLYGPTEAAVDVTAWQCRKEDTSPVVPIGRPIANTRIYILDRAGRPTPVGVPGELHIGGTNVARGYLNRPELDAERFLPDPFAAAPGARMYRTGDRARWQPSGDIEFLGRLDSQVKLRGMRIELGEIESALRTHLHVADAAVVVREDGGDRRQLVAYAVPTEDADRATTTRGQGLFAGYMKAEVPGAGPDSSAPAARALGAELREHLRSTLPDFMIPHAFVVLDRLPVTSSGKLDRQALPIPPRPGSEDTGGDVPSTPTERALASVWAAVLGLDRVDVDGNFFALGGDSIDSIQLVARANDAGIRVTPADVVRYPSIRQLAARVADAPADTAPAPSTSVRGEIAELTGLGEEIEDAYPLSMYQSEMVRRQRTDPPVGLYVQSVIAKVRSVSGERLDLDALEAAWQAVVDRHAVFRSSFRWDGPAGPVQIVHRTCRISVERHDLSGLAAGARDEEVHRWVEAARERGFALDRPGHLRVGLFQVGPDELYLAFLYNYMFSDGWSLSFILADLLTFWHGGTNPRPVIPYRNYVDHQRARDHRAVEAFWRRAMSDYEVTPLVSALGGTPGPPGRAGAYIRRDAVVSAEATRALRDVAQRANLTLSNLVLAAWALVLARFTGRSRVSFGNMMTGRSAELAGYERMIGIFTSVLPLQLDVPGEASFLDWVERAQRLQLELDAHHHASLGEIRDWAGLAEDADLYESCFVFLNFPFSRDGEQAMRRTELNIVEGQTKTEHPLRVAVFAFGDTLDLQFFYYDRQLPEHAVLRLMTATRELLEGLADGATARVDQLLSGIRSG</sequence>
<dbReference type="Gene3D" id="2.30.38.10">
    <property type="entry name" value="Luciferase, Domain 3"/>
    <property type="match status" value="1"/>
</dbReference>
<comment type="caution">
    <text evidence="6">The sequence shown here is derived from an EMBL/GenBank/DDBJ whole genome shotgun (WGS) entry which is preliminary data.</text>
</comment>
<dbReference type="Gene3D" id="3.30.559.10">
    <property type="entry name" value="Chloramphenicol acetyltransferase-like domain"/>
    <property type="match status" value="2"/>
</dbReference>
<dbReference type="Proteomes" id="UP001428817">
    <property type="component" value="Unassembled WGS sequence"/>
</dbReference>
<evidence type="ECO:0000256" key="2">
    <source>
        <dbReference type="ARBA" id="ARBA00022450"/>
    </source>
</evidence>
<evidence type="ECO:0000256" key="3">
    <source>
        <dbReference type="ARBA" id="ARBA00022553"/>
    </source>
</evidence>
<dbReference type="Gene3D" id="1.10.1200.10">
    <property type="entry name" value="ACP-like"/>
    <property type="match status" value="1"/>
</dbReference>
<dbReference type="InterPro" id="IPR023213">
    <property type="entry name" value="CAT-like_dom_sf"/>
</dbReference>
<evidence type="ECO:0000313" key="7">
    <source>
        <dbReference type="Proteomes" id="UP001428817"/>
    </source>
</evidence>
<dbReference type="Pfam" id="PF00550">
    <property type="entry name" value="PP-binding"/>
    <property type="match status" value="1"/>
</dbReference>
<dbReference type="InterPro" id="IPR010071">
    <property type="entry name" value="AA_adenyl_dom"/>
</dbReference>
<dbReference type="Pfam" id="PF13193">
    <property type="entry name" value="AMP-binding_C"/>
    <property type="match status" value="1"/>
</dbReference>
<dbReference type="PROSITE" id="PS00455">
    <property type="entry name" value="AMP_BINDING"/>
    <property type="match status" value="1"/>
</dbReference>
<dbReference type="CDD" id="cd19531">
    <property type="entry name" value="LCL_NRPS-like"/>
    <property type="match status" value="1"/>
</dbReference>
<dbReference type="PANTHER" id="PTHR45527:SF1">
    <property type="entry name" value="FATTY ACID SYNTHASE"/>
    <property type="match status" value="1"/>
</dbReference>
<organism evidence="6 7">
    <name type="scientific">Pseudonocardia eucalypti</name>
    <dbReference type="NCBI Taxonomy" id="648755"/>
    <lineage>
        <taxon>Bacteria</taxon>
        <taxon>Bacillati</taxon>
        <taxon>Actinomycetota</taxon>
        <taxon>Actinomycetes</taxon>
        <taxon>Pseudonocardiales</taxon>
        <taxon>Pseudonocardiaceae</taxon>
        <taxon>Pseudonocardia</taxon>
    </lineage>
</organism>
<keyword evidence="2" id="KW-0596">Phosphopantetheine</keyword>